<comment type="similarity">
    <text evidence="1">Belongs to the RecJ family.</text>
</comment>
<evidence type="ECO:0000256" key="1">
    <source>
        <dbReference type="ARBA" id="ARBA00005915"/>
    </source>
</evidence>
<accession>A0A7Y2EEU2</accession>
<gene>
    <name evidence="9" type="primary">recJ</name>
    <name evidence="9" type="ORF">HKN21_17790</name>
</gene>
<evidence type="ECO:0000259" key="8">
    <source>
        <dbReference type="Pfam" id="PF17768"/>
    </source>
</evidence>
<dbReference type="InterPro" id="IPR041122">
    <property type="entry name" value="RecJ_OB"/>
</dbReference>
<evidence type="ECO:0000313" key="10">
    <source>
        <dbReference type="Proteomes" id="UP000547674"/>
    </source>
</evidence>
<evidence type="ECO:0000259" key="6">
    <source>
        <dbReference type="Pfam" id="PF01368"/>
    </source>
</evidence>
<evidence type="ECO:0000256" key="4">
    <source>
        <dbReference type="ARBA" id="ARBA00022801"/>
    </source>
</evidence>
<dbReference type="NCBIfam" id="TIGR00644">
    <property type="entry name" value="recJ"/>
    <property type="match status" value="1"/>
</dbReference>
<dbReference type="InterPro" id="IPR038763">
    <property type="entry name" value="DHH_sf"/>
</dbReference>
<feature type="domain" description="DHHA1" evidence="7">
    <location>
        <begin position="350"/>
        <end position="441"/>
    </location>
</feature>
<dbReference type="GO" id="GO:0008409">
    <property type="term" value="F:5'-3' exonuclease activity"/>
    <property type="evidence" value="ECO:0007669"/>
    <property type="project" value="InterPro"/>
</dbReference>
<reference evidence="9 10" key="1">
    <citation type="submission" date="2020-03" db="EMBL/GenBank/DDBJ databases">
        <title>Metabolic flexibility allows generalist bacteria to become dominant in a frequently disturbed ecosystem.</title>
        <authorList>
            <person name="Chen Y.-J."/>
            <person name="Leung P.M."/>
            <person name="Bay S.K."/>
            <person name="Hugenholtz P."/>
            <person name="Kessler A.J."/>
            <person name="Shelley G."/>
            <person name="Waite D.W."/>
            <person name="Cook P.L."/>
            <person name="Greening C."/>
        </authorList>
    </citation>
    <scope>NUCLEOTIDE SEQUENCE [LARGE SCALE GENOMIC DNA]</scope>
    <source>
        <strain evidence="9">SS_bin_28</strain>
    </source>
</reference>
<comment type="caution">
    <text evidence="9">The sequence shown here is derived from an EMBL/GenBank/DDBJ whole genome shotgun (WGS) entry which is preliminary data.</text>
</comment>
<dbReference type="SUPFAM" id="SSF64182">
    <property type="entry name" value="DHH phosphoesterases"/>
    <property type="match status" value="1"/>
</dbReference>
<feature type="domain" description="RecJ OB" evidence="8">
    <location>
        <begin position="454"/>
        <end position="559"/>
    </location>
</feature>
<dbReference type="PANTHER" id="PTHR30255">
    <property type="entry name" value="SINGLE-STRANDED-DNA-SPECIFIC EXONUCLEASE RECJ"/>
    <property type="match status" value="1"/>
</dbReference>
<evidence type="ECO:0000313" key="9">
    <source>
        <dbReference type="EMBL" id="NNF08619.1"/>
    </source>
</evidence>
<keyword evidence="3" id="KW-0540">Nuclease</keyword>
<dbReference type="Pfam" id="PF02272">
    <property type="entry name" value="DHHA1"/>
    <property type="match status" value="1"/>
</dbReference>
<evidence type="ECO:0000256" key="5">
    <source>
        <dbReference type="ARBA" id="ARBA00022839"/>
    </source>
</evidence>
<evidence type="ECO:0000256" key="3">
    <source>
        <dbReference type="ARBA" id="ARBA00022722"/>
    </source>
</evidence>
<dbReference type="EMBL" id="JABDJR010000709">
    <property type="protein sequence ID" value="NNF08619.1"/>
    <property type="molecule type" value="Genomic_DNA"/>
</dbReference>
<keyword evidence="4" id="KW-0378">Hydrolase</keyword>
<dbReference type="InterPro" id="IPR004610">
    <property type="entry name" value="RecJ"/>
</dbReference>
<dbReference type="InterPro" id="IPR051673">
    <property type="entry name" value="SSDNA_exonuclease_RecJ"/>
</dbReference>
<dbReference type="GO" id="GO:0006281">
    <property type="term" value="P:DNA repair"/>
    <property type="evidence" value="ECO:0007669"/>
    <property type="project" value="InterPro"/>
</dbReference>
<name>A0A7Y2EEU2_UNCEI</name>
<dbReference type="PANTHER" id="PTHR30255:SF2">
    <property type="entry name" value="SINGLE-STRANDED-DNA-SPECIFIC EXONUCLEASE RECJ"/>
    <property type="match status" value="1"/>
</dbReference>
<evidence type="ECO:0000259" key="7">
    <source>
        <dbReference type="Pfam" id="PF02272"/>
    </source>
</evidence>
<protein>
    <recommendedName>
        <fullName evidence="2">Single-stranded-DNA-specific exonuclease RecJ</fullName>
    </recommendedName>
</protein>
<evidence type="ECO:0000256" key="2">
    <source>
        <dbReference type="ARBA" id="ARBA00019841"/>
    </source>
</evidence>
<dbReference type="Gene3D" id="3.90.1640.30">
    <property type="match status" value="1"/>
</dbReference>
<dbReference type="GO" id="GO:0006310">
    <property type="term" value="P:DNA recombination"/>
    <property type="evidence" value="ECO:0007669"/>
    <property type="project" value="InterPro"/>
</dbReference>
<organism evidence="9 10">
    <name type="scientific">Eiseniibacteriota bacterium</name>
    <dbReference type="NCBI Taxonomy" id="2212470"/>
    <lineage>
        <taxon>Bacteria</taxon>
        <taxon>Candidatus Eiseniibacteriota</taxon>
    </lineage>
</organism>
<dbReference type="Gene3D" id="3.10.310.30">
    <property type="match status" value="1"/>
</dbReference>
<feature type="domain" description="DDH" evidence="6">
    <location>
        <begin position="79"/>
        <end position="230"/>
    </location>
</feature>
<dbReference type="InterPro" id="IPR001667">
    <property type="entry name" value="DDH_dom"/>
</dbReference>
<dbReference type="InterPro" id="IPR003156">
    <property type="entry name" value="DHHA1_dom"/>
</dbReference>
<dbReference type="Pfam" id="PF01368">
    <property type="entry name" value="DHH"/>
    <property type="match status" value="1"/>
</dbReference>
<sequence length="565" mass="61949">MRNWNLPGSDTEAAAARIIDTQPMPRPVAMTLVRRGLEDRLVRETFLNPKLKALGDPRIIQDMLPGVERAWKAIDRKEKFFVHGDYDVDGLTGTTFLTRTLRALGGDVEPFVPNRDEGYGLGEAGIEAARESGATVFISVDCGMTAVKEIDQLNQLGLDVIVLDHHQPGSEDPKALALVNPLIGEAKDHFANLSAVGVAAKFLHAMALVRPGMLPPEVYKEALQLVAMGTIADVVPLLGENRILVSYGLRRLGRSKWVGVQALKATARIRKPRLSANDVAFGLAPRINAMGRMGEAREALRLLLSDDPVEAYKLADTIERLNKDRRKADATVLDDAMIQLEQRGEMPPAIVLWADTWPVGVVGIAASRLLDRFHRPVCLISMNGETGRGSARSKSGFSWPRAFDACRELLVEGGGHHQAAGLEIERRHLETFQKKIEELAANSEATPESEPWEIDATVELDELDADCVAWLDRLEPFGNGNPEPLFGSSGFRLSEKPTVVGGKHLSLSFAGKNGKTRAIAFGMGERVDEFDKDQEVEAVLNASFDTWRGGRHVQFIIRDLKAKGS</sequence>
<keyword evidence="5 9" id="KW-0269">Exonuclease</keyword>
<proteinExistence type="inferred from homology"/>
<dbReference type="Pfam" id="PF17768">
    <property type="entry name" value="RecJ_OB"/>
    <property type="match status" value="1"/>
</dbReference>
<dbReference type="Proteomes" id="UP000547674">
    <property type="component" value="Unassembled WGS sequence"/>
</dbReference>
<dbReference type="AlphaFoldDB" id="A0A7Y2EEU2"/>
<dbReference type="GO" id="GO:0003676">
    <property type="term" value="F:nucleic acid binding"/>
    <property type="evidence" value="ECO:0007669"/>
    <property type="project" value="InterPro"/>
</dbReference>